<reference evidence="4" key="1">
    <citation type="submission" date="2016-06" db="EMBL/GenBank/DDBJ databases">
        <authorList>
            <person name="Varghese N."/>
            <person name="Submissions Spin"/>
        </authorList>
    </citation>
    <scope>NUCLEOTIDE SEQUENCE [LARGE SCALE GENOMIC DNA]</scope>
    <source>
        <strain evidence="4">DSM 43817</strain>
    </source>
</reference>
<dbReference type="InterPro" id="IPR019933">
    <property type="entry name" value="DivIVA_domain"/>
</dbReference>
<name>A0A1C6T143_9ACTN</name>
<feature type="region of interest" description="Disordered" evidence="2">
    <location>
        <begin position="1"/>
        <end position="32"/>
    </location>
</feature>
<accession>A0A1C6T143</accession>
<evidence type="ECO:0000313" key="3">
    <source>
        <dbReference type="EMBL" id="SCL35488.1"/>
    </source>
</evidence>
<dbReference type="NCBIfam" id="TIGR03544">
    <property type="entry name" value="DivI1A_domain"/>
    <property type="match status" value="1"/>
</dbReference>
<feature type="coiled-coil region" evidence="1">
    <location>
        <begin position="73"/>
        <end position="100"/>
    </location>
</feature>
<evidence type="ECO:0000313" key="4">
    <source>
        <dbReference type="Proteomes" id="UP000198959"/>
    </source>
</evidence>
<protein>
    <submittedName>
        <fullName evidence="3">DivIVA domain-containing protein</fullName>
    </submittedName>
</protein>
<dbReference type="Proteomes" id="UP000198959">
    <property type="component" value="Unassembled WGS sequence"/>
</dbReference>
<proteinExistence type="predicted"/>
<keyword evidence="4" id="KW-1185">Reference proteome</keyword>
<dbReference type="RefSeq" id="WP_091646743.1">
    <property type="nucleotide sequence ID" value="NZ_FMHW01000002.1"/>
</dbReference>
<sequence length="111" mass="12713">MGIFFRRRSENVGRHHRPSRQPPARGGLYRSASCAPLRPNQVRGRSFGTTRFGRRGFDPAEVGDFLDRVAGDLTSLYAALEQVREENHRIKEALRQWQTRQASRAQNHAGR</sequence>
<keyword evidence="1" id="KW-0175">Coiled coil</keyword>
<dbReference type="OrthoDB" id="3394784at2"/>
<dbReference type="AlphaFoldDB" id="A0A1C6T143"/>
<dbReference type="Gene3D" id="6.10.250.660">
    <property type="match status" value="1"/>
</dbReference>
<dbReference type="EMBL" id="FMHW01000002">
    <property type="protein sequence ID" value="SCL35488.1"/>
    <property type="molecule type" value="Genomic_DNA"/>
</dbReference>
<gene>
    <name evidence="3" type="ORF">GA0074692_4104</name>
</gene>
<evidence type="ECO:0000256" key="1">
    <source>
        <dbReference type="SAM" id="Coils"/>
    </source>
</evidence>
<organism evidence="3 4">
    <name type="scientific">Micromonospora pallida</name>
    <dbReference type="NCBI Taxonomy" id="145854"/>
    <lineage>
        <taxon>Bacteria</taxon>
        <taxon>Bacillati</taxon>
        <taxon>Actinomycetota</taxon>
        <taxon>Actinomycetes</taxon>
        <taxon>Micromonosporales</taxon>
        <taxon>Micromonosporaceae</taxon>
        <taxon>Micromonospora</taxon>
    </lineage>
</organism>
<evidence type="ECO:0000256" key="2">
    <source>
        <dbReference type="SAM" id="MobiDB-lite"/>
    </source>
</evidence>